<keyword evidence="2" id="KW-1185">Reference proteome</keyword>
<reference evidence="1 2" key="1">
    <citation type="journal article" date="2019" name="Genome Biol. Evol.">
        <title>Insights into the evolution of the New World diploid cottons (Gossypium, subgenus Houzingenia) based on genome sequencing.</title>
        <authorList>
            <person name="Grover C.E."/>
            <person name="Arick M.A. 2nd"/>
            <person name="Thrash A."/>
            <person name="Conover J.L."/>
            <person name="Sanders W.S."/>
            <person name="Peterson D.G."/>
            <person name="Frelichowski J.E."/>
            <person name="Scheffler J.A."/>
            <person name="Scheffler B.E."/>
            <person name="Wendel J.F."/>
        </authorList>
    </citation>
    <scope>NUCLEOTIDE SEQUENCE [LARGE SCALE GENOMIC DNA]</scope>
    <source>
        <strain evidence="1">0</strain>
        <tissue evidence="1">Leaf</tissue>
    </source>
</reference>
<dbReference type="PANTHER" id="PTHR33710:SF64">
    <property type="entry name" value="ENDONUCLEASE_EXONUCLEASE_PHOSPHATASE DOMAIN-CONTAINING PROTEIN"/>
    <property type="match status" value="1"/>
</dbReference>
<protein>
    <recommendedName>
        <fullName evidence="3">Endonuclease/exonuclease/phosphatase domain-containing protein</fullName>
    </recommendedName>
</protein>
<sequence>MLSNKKILWEEMIEIRKQLTNYWIMGGDFNAIRNKSERCNCVGLLKGSKVFGSFIDKCKLVDLPLLGKKFTWYGPDKKKSRLDRFVVDEEWKWNRGYRNVLEKIINEIEERIKFLDGESDNRELTELEMEEM</sequence>
<comment type="caution">
    <text evidence="1">The sequence shown here is derived from an EMBL/GenBank/DDBJ whole genome shotgun (WGS) entry which is preliminary data.</text>
</comment>
<dbReference type="OrthoDB" id="1881450at2759"/>
<gene>
    <name evidence="1" type="ORF">Gohar_021152</name>
</gene>
<dbReference type="PANTHER" id="PTHR33710">
    <property type="entry name" value="BNAC02G09200D PROTEIN"/>
    <property type="match status" value="1"/>
</dbReference>
<accession>A0A7J9IA97</accession>
<dbReference type="SUPFAM" id="SSF56219">
    <property type="entry name" value="DNase I-like"/>
    <property type="match status" value="1"/>
</dbReference>
<organism evidence="1 2">
    <name type="scientific">Gossypium harknessii</name>
    <dbReference type="NCBI Taxonomy" id="34285"/>
    <lineage>
        <taxon>Eukaryota</taxon>
        <taxon>Viridiplantae</taxon>
        <taxon>Streptophyta</taxon>
        <taxon>Embryophyta</taxon>
        <taxon>Tracheophyta</taxon>
        <taxon>Spermatophyta</taxon>
        <taxon>Magnoliopsida</taxon>
        <taxon>eudicotyledons</taxon>
        <taxon>Gunneridae</taxon>
        <taxon>Pentapetalae</taxon>
        <taxon>rosids</taxon>
        <taxon>malvids</taxon>
        <taxon>Malvales</taxon>
        <taxon>Malvaceae</taxon>
        <taxon>Malvoideae</taxon>
        <taxon>Gossypium</taxon>
    </lineage>
</organism>
<proteinExistence type="predicted"/>
<evidence type="ECO:0000313" key="1">
    <source>
        <dbReference type="EMBL" id="MBA0818828.1"/>
    </source>
</evidence>
<evidence type="ECO:0000313" key="2">
    <source>
        <dbReference type="Proteomes" id="UP000593560"/>
    </source>
</evidence>
<evidence type="ECO:0008006" key="3">
    <source>
        <dbReference type="Google" id="ProtNLM"/>
    </source>
</evidence>
<feature type="non-terminal residue" evidence="1">
    <location>
        <position position="132"/>
    </location>
</feature>
<dbReference type="Gene3D" id="3.60.10.10">
    <property type="entry name" value="Endonuclease/exonuclease/phosphatase"/>
    <property type="match status" value="1"/>
</dbReference>
<dbReference type="EMBL" id="JABFAD010324730">
    <property type="protein sequence ID" value="MBA0818828.1"/>
    <property type="molecule type" value="Genomic_DNA"/>
</dbReference>
<dbReference type="AlphaFoldDB" id="A0A7J9IA97"/>
<dbReference type="Proteomes" id="UP000593560">
    <property type="component" value="Unassembled WGS sequence"/>
</dbReference>
<name>A0A7J9IA97_9ROSI</name>
<dbReference type="InterPro" id="IPR036691">
    <property type="entry name" value="Endo/exonu/phosph_ase_sf"/>
</dbReference>